<accession>A0A4R1RBR2</accession>
<organism evidence="2 3">
    <name type="scientific">Mariniflexile fucanivorans</name>
    <dbReference type="NCBI Taxonomy" id="264023"/>
    <lineage>
        <taxon>Bacteria</taxon>
        <taxon>Pseudomonadati</taxon>
        <taxon>Bacteroidota</taxon>
        <taxon>Flavobacteriia</taxon>
        <taxon>Flavobacteriales</taxon>
        <taxon>Flavobacteriaceae</taxon>
        <taxon>Mariniflexile</taxon>
    </lineage>
</organism>
<keyword evidence="1" id="KW-0472">Membrane</keyword>
<gene>
    <name evidence="2" type="ORF">EV196_11092</name>
</gene>
<reference evidence="2 3" key="1">
    <citation type="submission" date="2019-03" db="EMBL/GenBank/DDBJ databases">
        <title>Genomic Encyclopedia of Type Strains, Phase IV (KMG-IV): sequencing the most valuable type-strain genomes for metagenomic binning, comparative biology and taxonomic classification.</title>
        <authorList>
            <person name="Goeker M."/>
        </authorList>
    </citation>
    <scope>NUCLEOTIDE SEQUENCE [LARGE SCALE GENOMIC DNA]</scope>
    <source>
        <strain evidence="2 3">DSM 18792</strain>
    </source>
</reference>
<keyword evidence="1" id="KW-1133">Transmembrane helix</keyword>
<sequence>MLVKITILIFALVVFNFILLKFSSNKIAKETKVKKMPLVLKNETTTEQEPATLAPTGS</sequence>
<protein>
    <submittedName>
        <fullName evidence="2">Uncharacterized protein</fullName>
    </submittedName>
</protein>
<proteinExistence type="predicted"/>
<evidence type="ECO:0000256" key="1">
    <source>
        <dbReference type="SAM" id="Phobius"/>
    </source>
</evidence>
<evidence type="ECO:0000313" key="2">
    <source>
        <dbReference type="EMBL" id="TCL63139.1"/>
    </source>
</evidence>
<name>A0A4R1RBR2_9FLAO</name>
<dbReference type="Proteomes" id="UP000295455">
    <property type="component" value="Unassembled WGS sequence"/>
</dbReference>
<keyword evidence="1" id="KW-0812">Transmembrane</keyword>
<keyword evidence="3" id="KW-1185">Reference proteome</keyword>
<dbReference type="EMBL" id="SLUP01000010">
    <property type="protein sequence ID" value="TCL63139.1"/>
    <property type="molecule type" value="Genomic_DNA"/>
</dbReference>
<dbReference type="AlphaFoldDB" id="A0A4R1RBR2"/>
<evidence type="ECO:0000313" key="3">
    <source>
        <dbReference type="Proteomes" id="UP000295455"/>
    </source>
</evidence>
<feature type="transmembrane region" description="Helical" evidence="1">
    <location>
        <begin position="6"/>
        <end position="24"/>
    </location>
</feature>
<comment type="caution">
    <text evidence="2">The sequence shown here is derived from an EMBL/GenBank/DDBJ whole genome shotgun (WGS) entry which is preliminary data.</text>
</comment>